<dbReference type="InterPro" id="IPR000225">
    <property type="entry name" value="Armadillo"/>
</dbReference>
<evidence type="ECO:0000256" key="3">
    <source>
        <dbReference type="ARBA" id="ARBA00004514"/>
    </source>
</evidence>
<protein>
    <recommendedName>
        <fullName evidence="10">ARM repeat superfamily protein</fullName>
    </recommendedName>
</protein>
<dbReference type="InterPro" id="IPR016024">
    <property type="entry name" value="ARM-type_fold"/>
</dbReference>
<evidence type="ECO:0000256" key="2">
    <source>
        <dbReference type="ARBA" id="ARBA00004240"/>
    </source>
</evidence>
<dbReference type="Gene3D" id="1.25.10.10">
    <property type="entry name" value="Leucine-rich Repeat Variant"/>
    <property type="match status" value="1"/>
</dbReference>
<evidence type="ECO:0000256" key="7">
    <source>
        <dbReference type="SAM" id="MobiDB-lite"/>
    </source>
</evidence>
<dbReference type="InterPro" id="IPR011989">
    <property type="entry name" value="ARM-like"/>
</dbReference>
<feature type="compositionally biased region" description="Low complexity" evidence="7">
    <location>
        <begin position="685"/>
        <end position="699"/>
    </location>
</feature>
<sequence length="798" mass="86217">MSLSEETSNPVDLTSLQTRLSETENKLRGSVSEEEGAKLWQDVTTTSQAIADILRVRDGPVDNHSILGKTALPRTLQSLYSIALGNSATPEISSTSPILEILRVAANLCMDHDENRGILLDAGLPQALVALLEGYAESIPPPPHSKPLSLPLPHLKVIKTTMGVLLNASVGYEPVKHRLTSLEAGTTVLKLSTAIYPTSSWIEFPTVDNVTVPDESHETWSLRTTISSWAWRIITELQDVKDDTPQIFTPDVLPFLVGPLVAFSRHANTLPEEFASSSLPQSLLHADFENLEESCTLLESLSLDLEDVRLSLARGYQFSAEHSGVPCFEYILDFLEKGSVSPFWSTMPPSFDAKRKEKAFDMCKAALIKTVVEVVGEERNEDVLWDDSEKETPGGAFVTRMVSWLKKCVGDMESGQGEFSARSDLVVCGSLSLGNLARREKNASVLLSEPHSLANVLTSQQLLSPSTDIKVKHGVLGLLKHLAQSSFQSAALQKHLTDAQIVRRICECGIWDQKADAMAEVVQTSAIGVVKHMCNANVANTYALVLPSSDNVPSPQTGLSQILALVKRSDSVPVKSEGTRVLVNVIKSLWSNDVIGGTPSTLAKDPINDENEARRREEAIRTVLTTPCVSALASLVARSGKYPLLVNEGVVALTLLSTQKSGAPLVLTAILSSTLLEPPAPAEPPSASTSVASELSSPTIATPSTRGPVPVPRTALDMLIAVLKNVDNPVNFQVEVRINVCSLLIQVGRNCSEEEDFGKVKDTVVPVLEELSESLRDASGSDATFAKAVGRALETWNR</sequence>
<evidence type="ECO:0000313" key="9">
    <source>
        <dbReference type="Proteomes" id="UP001437256"/>
    </source>
</evidence>
<accession>A0ABR3AEK1</accession>
<reference evidence="8 9" key="1">
    <citation type="submission" date="2024-05" db="EMBL/GenBank/DDBJ databases">
        <title>A draft genome resource for the thread blight pathogen Marasmius tenuissimus strain MS-2.</title>
        <authorList>
            <person name="Yulfo-Soto G.E."/>
            <person name="Baruah I.K."/>
            <person name="Amoako-Attah I."/>
            <person name="Bukari Y."/>
            <person name="Meinhardt L.W."/>
            <person name="Bailey B.A."/>
            <person name="Cohen S.P."/>
        </authorList>
    </citation>
    <scope>NUCLEOTIDE SEQUENCE [LARGE SCALE GENOMIC DNA]</scope>
    <source>
        <strain evidence="8 9">MS-2</strain>
    </source>
</reference>
<keyword evidence="9" id="KW-1185">Reference proteome</keyword>
<dbReference type="EMBL" id="JBBXMP010000003">
    <property type="protein sequence ID" value="KAL0071448.1"/>
    <property type="molecule type" value="Genomic_DNA"/>
</dbReference>
<keyword evidence="4" id="KW-0963">Cytoplasm</keyword>
<evidence type="ECO:0008006" key="10">
    <source>
        <dbReference type="Google" id="ProtNLM"/>
    </source>
</evidence>
<comment type="caution">
    <text evidence="8">The sequence shown here is derived from an EMBL/GenBank/DDBJ whole genome shotgun (WGS) entry which is preliminary data.</text>
</comment>
<proteinExistence type="predicted"/>
<organism evidence="8 9">
    <name type="scientific">Marasmius tenuissimus</name>
    <dbReference type="NCBI Taxonomy" id="585030"/>
    <lineage>
        <taxon>Eukaryota</taxon>
        <taxon>Fungi</taxon>
        <taxon>Dikarya</taxon>
        <taxon>Basidiomycota</taxon>
        <taxon>Agaricomycotina</taxon>
        <taxon>Agaricomycetes</taxon>
        <taxon>Agaricomycetidae</taxon>
        <taxon>Agaricales</taxon>
        <taxon>Marasmiineae</taxon>
        <taxon>Marasmiaceae</taxon>
        <taxon>Marasmius</taxon>
    </lineage>
</organism>
<name>A0ABR3AEK1_9AGAR</name>
<evidence type="ECO:0000313" key="8">
    <source>
        <dbReference type="EMBL" id="KAL0071448.1"/>
    </source>
</evidence>
<evidence type="ECO:0000256" key="4">
    <source>
        <dbReference type="ARBA" id="ARBA00022490"/>
    </source>
</evidence>
<keyword evidence="5" id="KW-0256">Endoplasmic reticulum</keyword>
<dbReference type="SMART" id="SM00185">
    <property type="entry name" value="ARM"/>
    <property type="match status" value="2"/>
</dbReference>
<dbReference type="InterPro" id="IPR040144">
    <property type="entry name" value="RAP1GDS1"/>
</dbReference>
<keyword evidence="6" id="KW-0496">Mitochondrion</keyword>
<dbReference type="Proteomes" id="UP001437256">
    <property type="component" value="Unassembled WGS sequence"/>
</dbReference>
<dbReference type="PANTHER" id="PTHR10957">
    <property type="entry name" value="RAP1 GTPASE-GDP DISSOCIATION STIMULATOR 1"/>
    <property type="match status" value="1"/>
</dbReference>
<gene>
    <name evidence="8" type="ORF">AAF712_001305</name>
</gene>
<comment type="subcellular location">
    <subcellularLocation>
        <location evidence="3">Cytoplasm</location>
        <location evidence="3">Cytosol</location>
    </subcellularLocation>
    <subcellularLocation>
        <location evidence="2">Endoplasmic reticulum</location>
    </subcellularLocation>
    <subcellularLocation>
        <location evidence="1">Mitochondrion</location>
    </subcellularLocation>
</comment>
<evidence type="ECO:0000256" key="5">
    <source>
        <dbReference type="ARBA" id="ARBA00022824"/>
    </source>
</evidence>
<evidence type="ECO:0000256" key="1">
    <source>
        <dbReference type="ARBA" id="ARBA00004173"/>
    </source>
</evidence>
<feature type="region of interest" description="Disordered" evidence="7">
    <location>
        <begin position="678"/>
        <end position="708"/>
    </location>
</feature>
<dbReference type="SUPFAM" id="SSF48371">
    <property type="entry name" value="ARM repeat"/>
    <property type="match status" value="1"/>
</dbReference>
<evidence type="ECO:0000256" key="6">
    <source>
        <dbReference type="ARBA" id="ARBA00023128"/>
    </source>
</evidence>